<sequence>MGRPSRPSSVWPDRPAAWPWPRAGRLLLCCERKGLGSRTPTPYSVLQRRGSPPAASSGRRDRDSTQHCVDGWDLHFIVWRRRMSDAGCRSWQVSIRGGQSLRVTECSVRHCGQVKGTETKDSTRAGKTSRISSL</sequence>
<dbReference type="AlphaFoldDB" id="A0A9C6XCW6"/>
<reference evidence="3" key="1">
    <citation type="submission" date="2025-08" db="UniProtKB">
        <authorList>
            <consortium name="RefSeq"/>
        </authorList>
    </citation>
    <scope>IDENTIFICATION</scope>
    <source>
        <tissue evidence="3">Whole organism</tissue>
    </source>
</reference>
<feature type="region of interest" description="Disordered" evidence="1">
    <location>
        <begin position="35"/>
        <end position="66"/>
    </location>
</feature>
<evidence type="ECO:0000256" key="1">
    <source>
        <dbReference type="SAM" id="MobiDB-lite"/>
    </source>
</evidence>
<dbReference type="GeneID" id="127752201"/>
<evidence type="ECO:0000313" key="2">
    <source>
        <dbReference type="Proteomes" id="UP000504606"/>
    </source>
</evidence>
<dbReference type="KEGG" id="foc:127752201"/>
<dbReference type="Proteomes" id="UP000504606">
    <property type="component" value="Unplaced"/>
</dbReference>
<name>A0A9C6XCW6_FRAOC</name>
<organism evidence="2 3">
    <name type="scientific">Frankliniella occidentalis</name>
    <name type="common">Western flower thrips</name>
    <name type="synonym">Euthrips occidentalis</name>
    <dbReference type="NCBI Taxonomy" id="133901"/>
    <lineage>
        <taxon>Eukaryota</taxon>
        <taxon>Metazoa</taxon>
        <taxon>Ecdysozoa</taxon>
        <taxon>Arthropoda</taxon>
        <taxon>Hexapoda</taxon>
        <taxon>Insecta</taxon>
        <taxon>Pterygota</taxon>
        <taxon>Neoptera</taxon>
        <taxon>Paraneoptera</taxon>
        <taxon>Thysanoptera</taxon>
        <taxon>Terebrantia</taxon>
        <taxon>Thripoidea</taxon>
        <taxon>Thripidae</taxon>
        <taxon>Frankliniella</taxon>
    </lineage>
</organism>
<gene>
    <name evidence="3" type="primary">LOC127752201</name>
</gene>
<dbReference type="RefSeq" id="XP_052132917.1">
    <property type="nucleotide sequence ID" value="XM_052276957.1"/>
</dbReference>
<protein>
    <submittedName>
        <fullName evidence="3">Uncharacterized protein LOC127752201 isoform X1</fullName>
    </submittedName>
</protein>
<evidence type="ECO:0000313" key="3">
    <source>
        <dbReference type="RefSeq" id="XP_052132917.1"/>
    </source>
</evidence>
<accession>A0A9C6XCW6</accession>
<keyword evidence="2" id="KW-1185">Reference proteome</keyword>
<proteinExistence type="predicted"/>